<organism evidence="1 2">
    <name type="scientific">Adiantum capillus-veneris</name>
    <name type="common">Maidenhair fern</name>
    <dbReference type="NCBI Taxonomy" id="13818"/>
    <lineage>
        <taxon>Eukaryota</taxon>
        <taxon>Viridiplantae</taxon>
        <taxon>Streptophyta</taxon>
        <taxon>Embryophyta</taxon>
        <taxon>Tracheophyta</taxon>
        <taxon>Polypodiopsida</taxon>
        <taxon>Polypodiidae</taxon>
        <taxon>Polypodiales</taxon>
        <taxon>Pteridineae</taxon>
        <taxon>Pteridaceae</taxon>
        <taxon>Vittarioideae</taxon>
        <taxon>Adiantum</taxon>
    </lineage>
</organism>
<reference evidence="1" key="1">
    <citation type="submission" date="2021-01" db="EMBL/GenBank/DDBJ databases">
        <title>Adiantum capillus-veneris genome.</title>
        <authorList>
            <person name="Fang Y."/>
            <person name="Liao Q."/>
        </authorList>
    </citation>
    <scope>NUCLEOTIDE SEQUENCE</scope>
    <source>
        <strain evidence="1">H3</strain>
        <tissue evidence="1">Leaf</tissue>
    </source>
</reference>
<evidence type="ECO:0000313" key="2">
    <source>
        <dbReference type="Proteomes" id="UP000886520"/>
    </source>
</evidence>
<dbReference type="AlphaFoldDB" id="A0A9D4UXJ8"/>
<keyword evidence="2" id="KW-1185">Reference proteome</keyword>
<dbReference type="OrthoDB" id="1900793at2759"/>
<dbReference type="EMBL" id="JABFUD020000009">
    <property type="protein sequence ID" value="KAI5075237.1"/>
    <property type="molecule type" value="Genomic_DNA"/>
</dbReference>
<protein>
    <submittedName>
        <fullName evidence="1">Uncharacterized protein</fullName>
    </submittedName>
</protein>
<sequence>MPAGDPLPFSNRVTDLLDTSDICGSKPGSICKRPLRTCRLHCYIDDASFHPAKRTHVRRRTMFGQGLDLFDIDIGKRQFGFNRSIISNPLEPVYYSETEDLPHKSVCVVGIDLLRSPGIVTKFARPPLMYKPLVRISKARCQGTRCMAGIARIRGS</sequence>
<evidence type="ECO:0000313" key="1">
    <source>
        <dbReference type="EMBL" id="KAI5075237.1"/>
    </source>
</evidence>
<dbReference type="Proteomes" id="UP000886520">
    <property type="component" value="Chromosome 9"/>
</dbReference>
<comment type="caution">
    <text evidence="1">The sequence shown here is derived from an EMBL/GenBank/DDBJ whole genome shotgun (WGS) entry which is preliminary data.</text>
</comment>
<accession>A0A9D4UXJ8</accession>
<gene>
    <name evidence="1" type="ORF">GOP47_0009313</name>
</gene>
<proteinExistence type="predicted"/>
<name>A0A9D4UXJ8_ADICA</name>